<dbReference type="EMBL" id="QKQS01000026">
    <property type="protein sequence ID" value="PZA09868.1"/>
    <property type="molecule type" value="Genomic_DNA"/>
</dbReference>
<dbReference type="Proteomes" id="UP000248134">
    <property type="component" value="Unassembled WGS sequence"/>
</dbReference>
<sequence>MWTPVLTGRHPVRYVAIVEALAEAIATGVLRPGDRLPTHRELAWRLEVNVSTVSRAYAEASRRHLISGEVGRGTYVLSESREAVLFVLKDPNHDAPLRVTDLSTNVPAIDPSITDLDLALADIARDGGLAAALDHPTPALIARTRATAARWVAARGLELRPTDIVPTAGAHQALLAVLLSICTAGEPVLVEELTFPGIKALARQLGLPLHGVAMDAQGIVPEALDRAARATSARVVVLVPALQNPTGATMSEARRAEVAEIAERRDLQIIEDDIYGTLAATPPLAMLLPDRCTLVTSFSKSVAAGLRFGLVAGAGPVVRAVAAEPQTTLWPLAPLMAEVACRWMEDGTALRRAEWQRDEVGVRHRLARRILPNGRVGNPPPSPHAWLAVPPEMTDPVSACRAVGVDVVSAATFAVTREAPPRIRISLTAAQTRAELGRALDRLAAVGISWPTNSET</sequence>
<accession>A0A323UQG0</accession>
<organism evidence="7 8">
    <name type="scientific">Rhodopseudomonas palustris</name>
    <dbReference type="NCBI Taxonomy" id="1076"/>
    <lineage>
        <taxon>Bacteria</taxon>
        <taxon>Pseudomonadati</taxon>
        <taxon>Pseudomonadota</taxon>
        <taxon>Alphaproteobacteria</taxon>
        <taxon>Hyphomicrobiales</taxon>
        <taxon>Nitrobacteraceae</taxon>
        <taxon>Rhodopseudomonas</taxon>
    </lineage>
</organism>
<keyword evidence="7" id="KW-0808">Transferase</keyword>
<dbReference type="InterPro" id="IPR036388">
    <property type="entry name" value="WH-like_DNA-bd_sf"/>
</dbReference>
<dbReference type="SMART" id="SM00345">
    <property type="entry name" value="HTH_GNTR"/>
    <property type="match status" value="1"/>
</dbReference>
<keyword evidence="4" id="KW-0238">DNA-binding</keyword>
<evidence type="ECO:0000256" key="2">
    <source>
        <dbReference type="ARBA" id="ARBA00022898"/>
    </source>
</evidence>
<keyword evidence="3" id="KW-0805">Transcription regulation</keyword>
<dbReference type="Pfam" id="PF00392">
    <property type="entry name" value="GntR"/>
    <property type="match status" value="1"/>
</dbReference>
<dbReference type="PROSITE" id="PS50949">
    <property type="entry name" value="HTH_GNTR"/>
    <property type="match status" value="1"/>
</dbReference>
<dbReference type="GO" id="GO:0030170">
    <property type="term" value="F:pyridoxal phosphate binding"/>
    <property type="evidence" value="ECO:0007669"/>
    <property type="project" value="InterPro"/>
</dbReference>
<dbReference type="Gene3D" id="1.10.10.10">
    <property type="entry name" value="Winged helix-like DNA-binding domain superfamily/Winged helix DNA-binding domain"/>
    <property type="match status" value="1"/>
</dbReference>
<dbReference type="GO" id="GO:0003677">
    <property type="term" value="F:DNA binding"/>
    <property type="evidence" value="ECO:0007669"/>
    <property type="project" value="UniProtKB-KW"/>
</dbReference>
<dbReference type="GO" id="GO:0003700">
    <property type="term" value="F:DNA-binding transcription factor activity"/>
    <property type="evidence" value="ECO:0007669"/>
    <property type="project" value="InterPro"/>
</dbReference>
<comment type="similarity">
    <text evidence="1">In the C-terminal section; belongs to the class-I pyridoxal-phosphate-dependent aminotransferase family.</text>
</comment>
<evidence type="ECO:0000256" key="1">
    <source>
        <dbReference type="ARBA" id="ARBA00005384"/>
    </source>
</evidence>
<keyword evidence="7" id="KW-0032">Aminotransferase</keyword>
<dbReference type="Pfam" id="PF00155">
    <property type="entry name" value="Aminotran_1_2"/>
    <property type="match status" value="1"/>
</dbReference>
<dbReference type="GO" id="GO:0008483">
    <property type="term" value="F:transaminase activity"/>
    <property type="evidence" value="ECO:0007669"/>
    <property type="project" value="UniProtKB-KW"/>
</dbReference>
<gene>
    <name evidence="7" type="ORF">DNX69_21190</name>
</gene>
<dbReference type="InterPro" id="IPR015424">
    <property type="entry name" value="PyrdxlP-dep_Trfase"/>
</dbReference>
<dbReference type="InterPro" id="IPR036390">
    <property type="entry name" value="WH_DNA-bd_sf"/>
</dbReference>
<protein>
    <submittedName>
        <fullName evidence="7">PLP-dependent aminotransferase family protein</fullName>
    </submittedName>
</protein>
<dbReference type="AlphaFoldDB" id="A0A323UQG0"/>
<evidence type="ECO:0000256" key="5">
    <source>
        <dbReference type="ARBA" id="ARBA00023163"/>
    </source>
</evidence>
<keyword evidence="5" id="KW-0804">Transcription</keyword>
<dbReference type="CDD" id="cd00609">
    <property type="entry name" value="AAT_like"/>
    <property type="match status" value="1"/>
</dbReference>
<reference evidence="7 8" key="1">
    <citation type="submission" date="2018-06" db="EMBL/GenBank/DDBJ databases">
        <title>Draft Whole-Genome Sequence of the purple photosynthetic bacterium Rhodospeudomonas palustris XCP.</title>
        <authorList>
            <person name="Rayyan A."/>
            <person name="Meyer T.E."/>
            <person name="Kyndt J.A."/>
        </authorList>
    </citation>
    <scope>NUCLEOTIDE SEQUENCE [LARGE SCALE GENOMIC DNA]</scope>
    <source>
        <strain evidence="7 8">XCP</strain>
    </source>
</reference>
<evidence type="ECO:0000256" key="3">
    <source>
        <dbReference type="ARBA" id="ARBA00023015"/>
    </source>
</evidence>
<dbReference type="InterPro" id="IPR015421">
    <property type="entry name" value="PyrdxlP-dep_Trfase_major"/>
</dbReference>
<dbReference type="InterPro" id="IPR004839">
    <property type="entry name" value="Aminotransferase_I/II_large"/>
</dbReference>
<evidence type="ECO:0000313" key="8">
    <source>
        <dbReference type="Proteomes" id="UP000248134"/>
    </source>
</evidence>
<evidence type="ECO:0000313" key="7">
    <source>
        <dbReference type="EMBL" id="PZA09868.1"/>
    </source>
</evidence>
<dbReference type="InterPro" id="IPR051446">
    <property type="entry name" value="HTH_trans_reg/aminotransferase"/>
</dbReference>
<evidence type="ECO:0000259" key="6">
    <source>
        <dbReference type="PROSITE" id="PS50949"/>
    </source>
</evidence>
<dbReference type="OrthoDB" id="9804020at2"/>
<dbReference type="SUPFAM" id="SSF53383">
    <property type="entry name" value="PLP-dependent transferases"/>
    <property type="match status" value="1"/>
</dbReference>
<dbReference type="Gene3D" id="3.40.640.10">
    <property type="entry name" value="Type I PLP-dependent aspartate aminotransferase-like (Major domain)"/>
    <property type="match status" value="1"/>
</dbReference>
<dbReference type="PANTHER" id="PTHR46577:SF1">
    <property type="entry name" value="HTH-TYPE TRANSCRIPTIONAL REGULATORY PROTEIN GABR"/>
    <property type="match status" value="1"/>
</dbReference>
<dbReference type="PANTHER" id="PTHR46577">
    <property type="entry name" value="HTH-TYPE TRANSCRIPTIONAL REGULATORY PROTEIN GABR"/>
    <property type="match status" value="1"/>
</dbReference>
<name>A0A323UQG0_RHOPL</name>
<dbReference type="CDD" id="cd07377">
    <property type="entry name" value="WHTH_GntR"/>
    <property type="match status" value="1"/>
</dbReference>
<comment type="caution">
    <text evidence="7">The sequence shown here is derived from an EMBL/GenBank/DDBJ whole genome shotgun (WGS) entry which is preliminary data.</text>
</comment>
<keyword evidence="2" id="KW-0663">Pyridoxal phosphate</keyword>
<dbReference type="SUPFAM" id="SSF46785">
    <property type="entry name" value="Winged helix' DNA-binding domain"/>
    <property type="match status" value="1"/>
</dbReference>
<proteinExistence type="inferred from homology"/>
<feature type="domain" description="HTH gntR-type" evidence="6">
    <location>
        <begin position="11"/>
        <end position="79"/>
    </location>
</feature>
<dbReference type="InterPro" id="IPR000524">
    <property type="entry name" value="Tscrpt_reg_HTH_GntR"/>
</dbReference>
<evidence type="ECO:0000256" key="4">
    <source>
        <dbReference type="ARBA" id="ARBA00023125"/>
    </source>
</evidence>